<dbReference type="AlphaFoldDB" id="A0AB39PZL3"/>
<protein>
    <submittedName>
        <fullName evidence="1">Uncharacterized protein</fullName>
    </submittedName>
</protein>
<dbReference type="EMBL" id="CP163439">
    <property type="protein sequence ID" value="XDQ34895.1"/>
    <property type="molecule type" value="Genomic_DNA"/>
</dbReference>
<gene>
    <name evidence="1" type="ORF">AB5J49_16965</name>
</gene>
<dbReference type="RefSeq" id="WP_369169472.1">
    <property type="nucleotide sequence ID" value="NZ_CP163439.1"/>
</dbReference>
<evidence type="ECO:0000313" key="1">
    <source>
        <dbReference type="EMBL" id="XDQ34895.1"/>
    </source>
</evidence>
<organism evidence="1">
    <name type="scientific">Streptomyces sp. R28</name>
    <dbReference type="NCBI Taxonomy" id="3238628"/>
    <lineage>
        <taxon>Bacteria</taxon>
        <taxon>Bacillati</taxon>
        <taxon>Actinomycetota</taxon>
        <taxon>Actinomycetes</taxon>
        <taxon>Kitasatosporales</taxon>
        <taxon>Streptomycetaceae</taxon>
        <taxon>Streptomyces</taxon>
    </lineage>
</organism>
<proteinExistence type="predicted"/>
<reference evidence="1" key="1">
    <citation type="submission" date="2024-07" db="EMBL/GenBank/DDBJ databases">
        <authorList>
            <person name="Yu S.T."/>
        </authorList>
    </citation>
    <scope>NUCLEOTIDE SEQUENCE</scope>
    <source>
        <strain evidence="1">R28</strain>
    </source>
</reference>
<name>A0AB39PZL3_9ACTN</name>
<accession>A0AB39PZL3</accession>
<sequence length="98" mass="10484">MAAEVLTMTTAAKSVRQSPLKVDPATDKLISQGAHFLGLTKKDLVAEAVRVYLEQRREDLRSGMVEALSVLDGSLKADVMLLTGLTAEEIDAVGGIEE</sequence>